<dbReference type="EMBL" id="KV748265">
    <property type="protein sequence ID" value="OCK87202.1"/>
    <property type="molecule type" value="Genomic_DNA"/>
</dbReference>
<sequence>MKNPNRTSGGGASRLNLFQIPVRRPYHGSCHCGFIKYIVQLTFPPNLDPRTSSIRMYKCNCSTCVKMGILHLRPINPASDFVLLSPTDPVTELGDYRCFAKKTDWYFCKNCGVRCFAFGGSVETVEIDLDKWLRGVEMDTQGQENKTKVFKPKAGEWKIISEAGKEEVRPSVYLSINAVTLEPDQEGLSLKEWTEKGWIAYVDARNRTGQPRLGEPHEGGVY</sequence>
<protein>
    <submittedName>
        <fullName evidence="1">Uncharacterized protein</fullName>
    </submittedName>
</protein>
<evidence type="ECO:0000313" key="2">
    <source>
        <dbReference type="Proteomes" id="UP000250078"/>
    </source>
</evidence>
<organism evidence="1 2">
    <name type="scientific">Cenococcum geophilum 1.58</name>
    <dbReference type="NCBI Taxonomy" id="794803"/>
    <lineage>
        <taxon>Eukaryota</taxon>
        <taxon>Fungi</taxon>
        <taxon>Dikarya</taxon>
        <taxon>Ascomycota</taxon>
        <taxon>Pezizomycotina</taxon>
        <taxon>Dothideomycetes</taxon>
        <taxon>Pleosporomycetidae</taxon>
        <taxon>Gloniales</taxon>
        <taxon>Gloniaceae</taxon>
        <taxon>Cenococcum</taxon>
    </lineage>
</organism>
<proteinExistence type="predicted"/>
<reference evidence="1 2" key="1">
    <citation type="journal article" date="2016" name="Nat. Commun.">
        <title>Ectomycorrhizal ecology is imprinted in the genome of the dominant symbiotic fungus Cenococcum geophilum.</title>
        <authorList>
            <consortium name="DOE Joint Genome Institute"/>
            <person name="Peter M."/>
            <person name="Kohler A."/>
            <person name="Ohm R.A."/>
            <person name="Kuo A."/>
            <person name="Krutzmann J."/>
            <person name="Morin E."/>
            <person name="Arend M."/>
            <person name="Barry K.W."/>
            <person name="Binder M."/>
            <person name="Choi C."/>
            <person name="Clum A."/>
            <person name="Copeland A."/>
            <person name="Grisel N."/>
            <person name="Haridas S."/>
            <person name="Kipfer T."/>
            <person name="LaButti K."/>
            <person name="Lindquist E."/>
            <person name="Lipzen A."/>
            <person name="Maire R."/>
            <person name="Meier B."/>
            <person name="Mihaltcheva S."/>
            <person name="Molinier V."/>
            <person name="Murat C."/>
            <person name="Poggeler S."/>
            <person name="Quandt C.A."/>
            <person name="Sperisen C."/>
            <person name="Tritt A."/>
            <person name="Tisserant E."/>
            <person name="Crous P.W."/>
            <person name="Henrissat B."/>
            <person name="Nehls U."/>
            <person name="Egli S."/>
            <person name="Spatafora J.W."/>
            <person name="Grigoriev I.V."/>
            <person name="Martin F.M."/>
        </authorList>
    </citation>
    <scope>NUCLEOTIDE SEQUENCE [LARGE SCALE GENOMIC DNA]</scope>
    <source>
        <strain evidence="1 2">1.58</strain>
    </source>
</reference>
<dbReference type="Proteomes" id="UP000250078">
    <property type="component" value="Unassembled WGS sequence"/>
</dbReference>
<evidence type="ECO:0000313" key="1">
    <source>
        <dbReference type="EMBL" id="OCK87202.1"/>
    </source>
</evidence>
<name>A0ACC8ELN9_9PEZI</name>
<accession>A0ACC8ELN9</accession>
<keyword evidence="2" id="KW-1185">Reference proteome</keyword>
<gene>
    <name evidence="1" type="ORF">K441DRAFT_691299</name>
</gene>